<reference evidence="2 3" key="1">
    <citation type="submission" date="2023-09" db="EMBL/GenBank/DDBJ databases">
        <authorList>
            <person name="Wang M."/>
        </authorList>
    </citation>
    <scope>NUCLEOTIDE SEQUENCE [LARGE SCALE GENOMIC DNA]</scope>
    <source>
        <strain evidence="2">GT-2023</strain>
        <tissue evidence="2">Liver</tissue>
    </source>
</reference>
<gene>
    <name evidence="2" type="ORF">QQF64_027613</name>
</gene>
<dbReference type="EMBL" id="JAYMGO010000005">
    <property type="protein sequence ID" value="KAL1274799.1"/>
    <property type="molecule type" value="Genomic_DNA"/>
</dbReference>
<keyword evidence="3" id="KW-1185">Reference proteome</keyword>
<sequence>MAEALKERLFLISEERKKKRAKPTKDLCTASQCSYEPTICAVGEPRLCQLPSALWLEDPSSLPPASESWTPPWSSDPAASPCHQAPSSPMWPVSLPAPPGSLVPPATPWSVADHPPPRDSTPLAMPLPSIPPVLSGSSIPLASP</sequence>
<evidence type="ECO:0000313" key="3">
    <source>
        <dbReference type="Proteomes" id="UP001558613"/>
    </source>
</evidence>
<protein>
    <submittedName>
        <fullName evidence="2">Uncharacterized protein</fullName>
    </submittedName>
</protein>
<name>A0ABR3NCY1_9TELE</name>
<proteinExistence type="predicted"/>
<accession>A0ABR3NCY1</accession>
<feature type="compositionally biased region" description="Polar residues" evidence="1">
    <location>
        <begin position="135"/>
        <end position="144"/>
    </location>
</feature>
<evidence type="ECO:0000256" key="1">
    <source>
        <dbReference type="SAM" id="MobiDB-lite"/>
    </source>
</evidence>
<feature type="region of interest" description="Disordered" evidence="1">
    <location>
        <begin position="59"/>
        <end position="144"/>
    </location>
</feature>
<organism evidence="2 3">
    <name type="scientific">Cirrhinus molitorella</name>
    <name type="common">mud carp</name>
    <dbReference type="NCBI Taxonomy" id="172907"/>
    <lineage>
        <taxon>Eukaryota</taxon>
        <taxon>Metazoa</taxon>
        <taxon>Chordata</taxon>
        <taxon>Craniata</taxon>
        <taxon>Vertebrata</taxon>
        <taxon>Euteleostomi</taxon>
        <taxon>Actinopterygii</taxon>
        <taxon>Neopterygii</taxon>
        <taxon>Teleostei</taxon>
        <taxon>Ostariophysi</taxon>
        <taxon>Cypriniformes</taxon>
        <taxon>Cyprinidae</taxon>
        <taxon>Labeoninae</taxon>
        <taxon>Labeonini</taxon>
        <taxon>Cirrhinus</taxon>
    </lineage>
</organism>
<evidence type="ECO:0000313" key="2">
    <source>
        <dbReference type="EMBL" id="KAL1274799.1"/>
    </source>
</evidence>
<feature type="compositionally biased region" description="Pro residues" evidence="1">
    <location>
        <begin position="95"/>
        <end position="107"/>
    </location>
</feature>
<comment type="caution">
    <text evidence="2">The sequence shown here is derived from an EMBL/GenBank/DDBJ whole genome shotgun (WGS) entry which is preliminary data.</text>
</comment>
<dbReference type="Proteomes" id="UP001558613">
    <property type="component" value="Unassembled WGS sequence"/>
</dbReference>